<keyword evidence="3" id="KW-1185">Reference proteome</keyword>
<proteinExistence type="predicted"/>
<evidence type="ECO:0000313" key="2">
    <source>
        <dbReference type="EMBL" id="TMS38086.1"/>
    </source>
</evidence>
<reference evidence="2 3" key="1">
    <citation type="journal article" date="2015" name="Genome Biol.">
        <title>Comparative genomics of Steinernema reveals deeply conserved gene regulatory networks.</title>
        <authorList>
            <person name="Dillman A.R."/>
            <person name="Macchietto M."/>
            <person name="Porter C.F."/>
            <person name="Rogers A."/>
            <person name="Williams B."/>
            <person name="Antoshechkin I."/>
            <person name="Lee M.M."/>
            <person name="Goodwin Z."/>
            <person name="Lu X."/>
            <person name="Lewis E.E."/>
            <person name="Goodrich-Blair H."/>
            <person name="Stock S.P."/>
            <person name="Adams B.J."/>
            <person name="Sternberg P.W."/>
            <person name="Mortazavi A."/>
        </authorList>
    </citation>
    <scope>NUCLEOTIDE SEQUENCE [LARGE SCALE GENOMIC DNA]</scope>
    <source>
        <strain evidence="2 3">ALL</strain>
    </source>
</reference>
<sequence length="158" mass="17440">MFRISEKTDEDSDETEEADEDDEEEYGQLEACSSLSERDQYCVNVWLNFVDMLNNGLPVSILNGWRLYGITTTIENVLIPLLEQNMLSEATLAVFYELTTEIQQGRYSSCGQMFSKLAGSADFAHVTTFFPALKRAVAIAAAAASSGSNTLPSSRNNS</sequence>
<protein>
    <submittedName>
        <fullName evidence="2">Uncharacterized protein</fullName>
    </submittedName>
</protein>
<dbReference type="EMBL" id="AZBU02000001">
    <property type="protein sequence ID" value="TMS38086.1"/>
    <property type="molecule type" value="Genomic_DNA"/>
</dbReference>
<accession>A0A4U8UX89</accession>
<evidence type="ECO:0000313" key="3">
    <source>
        <dbReference type="Proteomes" id="UP000298663"/>
    </source>
</evidence>
<dbReference type="AlphaFoldDB" id="A0A4U8UX89"/>
<organism evidence="2 3">
    <name type="scientific">Steinernema carpocapsae</name>
    <name type="common">Entomopathogenic nematode</name>
    <dbReference type="NCBI Taxonomy" id="34508"/>
    <lineage>
        <taxon>Eukaryota</taxon>
        <taxon>Metazoa</taxon>
        <taxon>Ecdysozoa</taxon>
        <taxon>Nematoda</taxon>
        <taxon>Chromadorea</taxon>
        <taxon>Rhabditida</taxon>
        <taxon>Tylenchina</taxon>
        <taxon>Panagrolaimomorpha</taxon>
        <taxon>Strongyloidoidea</taxon>
        <taxon>Steinernematidae</taxon>
        <taxon>Steinernema</taxon>
    </lineage>
</organism>
<comment type="caution">
    <text evidence="2">The sequence shown here is derived from an EMBL/GenBank/DDBJ whole genome shotgun (WGS) entry which is preliminary data.</text>
</comment>
<feature type="region of interest" description="Disordered" evidence="1">
    <location>
        <begin position="1"/>
        <end position="27"/>
    </location>
</feature>
<reference evidence="2 3" key="2">
    <citation type="journal article" date="2019" name="G3 (Bethesda)">
        <title>Hybrid Assembly of the Genome of the Entomopathogenic Nematode Steinernema carpocapsae Identifies the X-Chromosome.</title>
        <authorList>
            <person name="Serra L."/>
            <person name="Macchietto M."/>
            <person name="Macias-Munoz A."/>
            <person name="McGill C.J."/>
            <person name="Rodriguez I.M."/>
            <person name="Rodriguez B."/>
            <person name="Murad R."/>
            <person name="Mortazavi A."/>
        </authorList>
    </citation>
    <scope>NUCLEOTIDE SEQUENCE [LARGE SCALE GENOMIC DNA]</scope>
    <source>
        <strain evidence="2 3">ALL</strain>
    </source>
</reference>
<name>A0A4U8UX89_STECR</name>
<evidence type="ECO:0000256" key="1">
    <source>
        <dbReference type="SAM" id="MobiDB-lite"/>
    </source>
</evidence>
<gene>
    <name evidence="2" type="ORF">L596_004889</name>
</gene>
<dbReference type="OrthoDB" id="10542738at2759"/>
<dbReference type="Proteomes" id="UP000298663">
    <property type="component" value="Unassembled WGS sequence"/>
</dbReference>
<feature type="compositionally biased region" description="Acidic residues" evidence="1">
    <location>
        <begin position="8"/>
        <end position="27"/>
    </location>
</feature>